<dbReference type="Pfam" id="PF01551">
    <property type="entry name" value="Peptidase_M23"/>
    <property type="match status" value="1"/>
</dbReference>
<evidence type="ECO:0000256" key="2">
    <source>
        <dbReference type="ARBA" id="ARBA00022670"/>
    </source>
</evidence>
<keyword evidence="6" id="KW-0482">Metalloprotease</keyword>
<sequence length="601" mass="65336">MAGTPSASPGRVDQCVDPTVRIIRSRDAQPRLRWRLSVACLALAWLASPCIAGDDVPAAANAVPAKTVVLARMRRLSIRTPKKARVWMPQVASAPKLDLVERLGDGSLGQSSYFDISLDLAKEEELSVVPLPIPRTDLARAEEHGPDPFNLIVKDALLATRSLSASSLAYASPRPQDAAALAHAGNVSIATPHPNAARIRRLVSLPVHEEALGDIEGIVDVPRQELANLAAGLGARSVKAGEELDILVGPHPQDPARAQIVFARHLGKNRHERILARRDDGRFQEVSDRALYDRMVVEALAAEQEELQAAGSDQHPREATALKNAARDYPKLVQHLVKSKVPTQIVLQVVELLRVNGIHWSEREALPQINLVFRKSESGQQDLVCVTLRDGHKDRRFYRYASGNGKAEFFDEAGRSVSKTLMHKPVAAGQLGDGFGWRVHPILRTRKFHNGVDYRAPKGSPIQAAGDGVVVKISSESGYGKYVRIRHEGGYTTTYAHIEGTPKDLKVGDRVAQGQVIAYVGSTGLSTGPHLYYELKVGDSYEDPTKAQMPAGTTLKGRALEEFHQQASRIETIARHIKDSAASVAHRASDLLIPGSGPKAD</sequence>
<protein>
    <submittedName>
        <fullName evidence="8">M23 family metallopeptidase</fullName>
        <ecNumber evidence="8">3.4.24.-</ecNumber>
    </submittedName>
</protein>
<evidence type="ECO:0000313" key="8">
    <source>
        <dbReference type="EMBL" id="MFD1746087.1"/>
    </source>
</evidence>
<dbReference type="PANTHER" id="PTHR21666">
    <property type="entry name" value="PEPTIDASE-RELATED"/>
    <property type="match status" value="1"/>
</dbReference>
<dbReference type="PANTHER" id="PTHR21666:SF288">
    <property type="entry name" value="CELL DIVISION PROTEIN YTFB"/>
    <property type="match status" value="1"/>
</dbReference>
<dbReference type="Gene3D" id="2.70.70.10">
    <property type="entry name" value="Glucose Permease (Domain IIA)"/>
    <property type="match status" value="1"/>
</dbReference>
<reference evidence="9" key="1">
    <citation type="journal article" date="2019" name="Int. J. Syst. Evol. Microbiol.">
        <title>The Global Catalogue of Microorganisms (GCM) 10K type strain sequencing project: providing services to taxonomists for standard genome sequencing and annotation.</title>
        <authorList>
            <consortium name="The Broad Institute Genomics Platform"/>
            <consortium name="The Broad Institute Genome Sequencing Center for Infectious Disease"/>
            <person name="Wu L."/>
            <person name="Ma J."/>
        </authorList>
    </citation>
    <scope>NUCLEOTIDE SEQUENCE [LARGE SCALE GENOMIC DNA]</scope>
    <source>
        <strain evidence="9">CG52</strain>
    </source>
</reference>
<feature type="domain" description="M23ase beta-sheet core" evidence="7">
    <location>
        <begin position="447"/>
        <end position="544"/>
    </location>
</feature>
<evidence type="ECO:0000256" key="5">
    <source>
        <dbReference type="ARBA" id="ARBA00022833"/>
    </source>
</evidence>
<dbReference type="Gene3D" id="3.10.450.350">
    <property type="match status" value="1"/>
</dbReference>
<dbReference type="EMBL" id="JBHUEQ010000021">
    <property type="protein sequence ID" value="MFD1746087.1"/>
    <property type="molecule type" value="Genomic_DNA"/>
</dbReference>
<keyword evidence="3" id="KW-0479">Metal-binding</keyword>
<dbReference type="GO" id="GO:0016787">
    <property type="term" value="F:hydrolase activity"/>
    <property type="evidence" value="ECO:0007669"/>
    <property type="project" value="UniProtKB-KW"/>
</dbReference>
<comment type="cofactor">
    <cofactor evidence="1">
        <name>Zn(2+)</name>
        <dbReference type="ChEBI" id="CHEBI:29105"/>
    </cofactor>
</comment>
<evidence type="ECO:0000313" key="9">
    <source>
        <dbReference type="Proteomes" id="UP001597322"/>
    </source>
</evidence>
<keyword evidence="4 8" id="KW-0378">Hydrolase</keyword>
<gene>
    <name evidence="8" type="ORF">ACFSE1_11500</name>
</gene>
<comment type="caution">
    <text evidence="8">The sequence shown here is derived from an EMBL/GenBank/DDBJ whole genome shotgun (WGS) entry which is preliminary data.</text>
</comment>
<dbReference type="Proteomes" id="UP001597322">
    <property type="component" value="Unassembled WGS sequence"/>
</dbReference>
<evidence type="ECO:0000256" key="3">
    <source>
        <dbReference type="ARBA" id="ARBA00022723"/>
    </source>
</evidence>
<organism evidence="8 9">
    <name type="scientific">Rhizobium helianthi</name>
    <dbReference type="NCBI Taxonomy" id="1132695"/>
    <lineage>
        <taxon>Bacteria</taxon>
        <taxon>Pseudomonadati</taxon>
        <taxon>Pseudomonadota</taxon>
        <taxon>Alphaproteobacteria</taxon>
        <taxon>Hyphomicrobiales</taxon>
        <taxon>Rhizobiaceae</taxon>
        <taxon>Rhizobium/Agrobacterium group</taxon>
        <taxon>Rhizobium</taxon>
    </lineage>
</organism>
<evidence type="ECO:0000256" key="6">
    <source>
        <dbReference type="ARBA" id="ARBA00023049"/>
    </source>
</evidence>
<dbReference type="SUPFAM" id="SSF51261">
    <property type="entry name" value="Duplicated hybrid motif"/>
    <property type="match status" value="1"/>
</dbReference>
<name>A0ABW4M527_9HYPH</name>
<dbReference type="InterPro" id="IPR016047">
    <property type="entry name" value="M23ase_b-sheet_dom"/>
</dbReference>
<evidence type="ECO:0000256" key="4">
    <source>
        <dbReference type="ARBA" id="ARBA00022801"/>
    </source>
</evidence>
<evidence type="ECO:0000256" key="1">
    <source>
        <dbReference type="ARBA" id="ARBA00001947"/>
    </source>
</evidence>
<dbReference type="InterPro" id="IPR050570">
    <property type="entry name" value="Cell_wall_metabolism_enzyme"/>
</dbReference>
<keyword evidence="9" id="KW-1185">Reference proteome</keyword>
<keyword evidence="2" id="KW-0645">Protease</keyword>
<keyword evidence="5" id="KW-0862">Zinc</keyword>
<accession>A0ABW4M527</accession>
<dbReference type="InterPro" id="IPR011055">
    <property type="entry name" value="Dup_hybrid_motif"/>
</dbReference>
<dbReference type="EC" id="3.4.24.-" evidence="8"/>
<proteinExistence type="predicted"/>
<dbReference type="CDD" id="cd12797">
    <property type="entry name" value="M23_peptidase"/>
    <property type="match status" value="1"/>
</dbReference>
<evidence type="ECO:0000259" key="7">
    <source>
        <dbReference type="Pfam" id="PF01551"/>
    </source>
</evidence>